<dbReference type="CDD" id="cd15482">
    <property type="entry name" value="Sialidase_non-viral"/>
    <property type="match status" value="1"/>
</dbReference>
<dbReference type="Pfam" id="PF13088">
    <property type="entry name" value="BNR_2"/>
    <property type="match status" value="1"/>
</dbReference>
<dbReference type="Proteomes" id="UP000659698">
    <property type="component" value="Unassembled WGS sequence"/>
</dbReference>
<dbReference type="InterPro" id="IPR036278">
    <property type="entry name" value="Sialidase_sf"/>
</dbReference>
<comment type="caution">
    <text evidence="2">The sequence shown here is derived from an EMBL/GenBank/DDBJ whole genome shotgun (WGS) entry which is preliminary data.</text>
</comment>
<accession>A0ABR6VZ95</accession>
<keyword evidence="3" id="KW-1185">Reference proteome</keyword>
<gene>
    <name evidence="2" type="ORF">H7U12_21275</name>
</gene>
<feature type="domain" description="Sialidase" evidence="1">
    <location>
        <begin position="105"/>
        <end position="265"/>
    </location>
</feature>
<dbReference type="InterPro" id="IPR011040">
    <property type="entry name" value="Sialidase"/>
</dbReference>
<dbReference type="PROSITE" id="PS51257">
    <property type="entry name" value="PROKAR_LIPOPROTEIN"/>
    <property type="match status" value="1"/>
</dbReference>
<dbReference type="Gene3D" id="2.120.10.10">
    <property type="match status" value="1"/>
</dbReference>
<organism evidence="2 3">
    <name type="scientific">Rufibacter sediminis</name>
    <dbReference type="NCBI Taxonomy" id="2762756"/>
    <lineage>
        <taxon>Bacteria</taxon>
        <taxon>Pseudomonadati</taxon>
        <taxon>Bacteroidota</taxon>
        <taxon>Cytophagia</taxon>
        <taxon>Cytophagales</taxon>
        <taxon>Hymenobacteraceae</taxon>
        <taxon>Rufibacter</taxon>
    </lineage>
</organism>
<protein>
    <submittedName>
        <fullName evidence="2">Exo-alpha-sialidase</fullName>
    </submittedName>
</protein>
<dbReference type="RefSeq" id="WP_186641937.1">
    <property type="nucleotide sequence ID" value="NZ_JACOAF010000058.1"/>
</dbReference>
<evidence type="ECO:0000313" key="2">
    <source>
        <dbReference type="EMBL" id="MBC3542229.1"/>
    </source>
</evidence>
<proteinExistence type="predicted"/>
<evidence type="ECO:0000313" key="3">
    <source>
        <dbReference type="Proteomes" id="UP000659698"/>
    </source>
</evidence>
<reference evidence="2 3" key="1">
    <citation type="journal article" date="2019" name="Int. J. Syst. Evol. Microbiol.">
        <title>Rufibacter sediminis sp. nov., isolated from freshwater lake sediment.</title>
        <authorList>
            <person name="Qu J.H."/>
            <person name="Zhang L.J."/>
            <person name="Fu Y.H."/>
            <person name="Li H.F."/>
        </authorList>
    </citation>
    <scope>NUCLEOTIDE SEQUENCE [LARGE SCALE GENOMIC DNA]</scope>
    <source>
        <strain evidence="2 3">H-1</strain>
    </source>
</reference>
<dbReference type="EMBL" id="JACOAF010000058">
    <property type="protein sequence ID" value="MBC3542229.1"/>
    <property type="molecule type" value="Genomic_DNA"/>
</dbReference>
<dbReference type="SUPFAM" id="SSF50939">
    <property type="entry name" value="Sialidases"/>
    <property type="match status" value="1"/>
</dbReference>
<name>A0ABR6VZ95_9BACT</name>
<evidence type="ECO:0000259" key="1">
    <source>
        <dbReference type="Pfam" id="PF13088"/>
    </source>
</evidence>
<sequence length="420" mass="46085">MKLRIYTSFYYLILIACLDGCQPKAAEKGAASQVSSPGLRASGPFLTKDEKGNPVLCWVQAQDTAGENHLLMFARSKDGGQTFGAAQAVPTSRGVQPHDENLSKLLFKKNGDMLAMFAVPNPNPENSYSGLVFYTQSFDQGKKWTKPRQIAQDTINSIDERYFDIALLPNGEVAAIWLDSRKNTPQEGSSLYFSTTQGRQGFTTEKAIDRQLCQCCRTDLFVDSQGRLHAAYRAILQDTIRDMVHLVSADNGLSFSPRERISADNWVINGCPHTGPTMASGQGSVHFAWFTMGGGSGVYYTQKLEGKPFGLRQTVSQQPMAKHPQMTSLSNGKIAIVWDERADNTSEPRSWIGFQVRNADGAVQSHAHLTSNTISATHPVILPVDNSQVVVAYTQRTGKSSEVHYQLVSTEKAGKNVGKP</sequence>